<proteinExistence type="predicted"/>
<dbReference type="HOGENOM" id="CLU_956985_0_0_1"/>
<dbReference type="KEGG" id="ssl:SS1G_04643"/>
<dbReference type="AlphaFoldDB" id="A7EH51"/>
<sequence>MAGREWYSVGPFAETDSLPVFNGRGAETWRLPACVVSVLRFLFLKLPALDIHVGAGLRKVGTCDFDPLETVPLRFLSDVCLFTSLFGGCCVGLSRGDDSIGAADPWENVREGDSGAILDLGLLFPDIGRDNFRIQEPRDEAESLTTSSPETSLCPSPDRRSDHLRAAPFCDVVGESSLAFEGRRRNAVKVWEVGVDEEPVASEVLRLSGVAMVELVGGLETVDGVPKLEESSTFNVDGTYTGNGLHLSLLLTPLPRRRRSNGGKVVIVKNLMSIVRIPYQAEFLVLGGEGG</sequence>
<accession>A7EH51</accession>
<dbReference type="InParanoid" id="A7EH51"/>
<organism evidence="2 3">
    <name type="scientific">Sclerotinia sclerotiorum (strain ATCC 18683 / 1980 / Ss-1)</name>
    <name type="common">White mold</name>
    <name type="synonym">Whetzelinia sclerotiorum</name>
    <dbReference type="NCBI Taxonomy" id="665079"/>
    <lineage>
        <taxon>Eukaryota</taxon>
        <taxon>Fungi</taxon>
        <taxon>Dikarya</taxon>
        <taxon>Ascomycota</taxon>
        <taxon>Pezizomycotina</taxon>
        <taxon>Leotiomycetes</taxon>
        <taxon>Helotiales</taxon>
        <taxon>Sclerotiniaceae</taxon>
        <taxon>Sclerotinia</taxon>
    </lineage>
</organism>
<keyword evidence="3" id="KW-1185">Reference proteome</keyword>
<dbReference type="Proteomes" id="UP000001312">
    <property type="component" value="Unassembled WGS sequence"/>
</dbReference>
<dbReference type="EMBL" id="CH476625">
    <property type="protein sequence ID" value="EDO02167.1"/>
    <property type="molecule type" value="Genomic_DNA"/>
</dbReference>
<feature type="compositionally biased region" description="Low complexity" evidence="1">
    <location>
        <begin position="143"/>
        <end position="156"/>
    </location>
</feature>
<gene>
    <name evidence="2" type="ORF">SS1G_04643</name>
</gene>
<name>A7EH51_SCLS1</name>
<evidence type="ECO:0000313" key="2">
    <source>
        <dbReference type="EMBL" id="EDO02167.1"/>
    </source>
</evidence>
<reference evidence="3" key="1">
    <citation type="journal article" date="2011" name="PLoS Genet.">
        <title>Genomic analysis of the necrotrophic fungal pathogens Sclerotinia sclerotiorum and Botrytis cinerea.</title>
        <authorList>
            <person name="Amselem J."/>
            <person name="Cuomo C.A."/>
            <person name="van Kan J.A."/>
            <person name="Viaud M."/>
            <person name="Benito E.P."/>
            <person name="Couloux A."/>
            <person name="Coutinho P.M."/>
            <person name="de Vries R.P."/>
            <person name="Dyer P.S."/>
            <person name="Fillinger S."/>
            <person name="Fournier E."/>
            <person name="Gout L."/>
            <person name="Hahn M."/>
            <person name="Kohn L."/>
            <person name="Lapalu N."/>
            <person name="Plummer K.M."/>
            <person name="Pradier J.M."/>
            <person name="Quevillon E."/>
            <person name="Sharon A."/>
            <person name="Simon A."/>
            <person name="ten Have A."/>
            <person name="Tudzynski B."/>
            <person name="Tudzynski P."/>
            <person name="Wincker P."/>
            <person name="Andrew M."/>
            <person name="Anthouard V."/>
            <person name="Beever R.E."/>
            <person name="Beffa R."/>
            <person name="Benoit I."/>
            <person name="Bouzid O."/>
            <person name="Brault B."/>
            <person name="Chen Z."/>
            <person name="Choquer M."/>
            <person name="Collemare J."/>
            <person name="Cotton P."/>
            <person name="Danchin E.G."/>
            <person name="Da Silva C."/>
            <person name="Gautier A."/>
            <person name="Giraud C."/>
            <person name="Giraud T."/>
            <person name="Gonzalez C."/>
            <person name="Grossetete S."/>
            <person name="Guldener U."/>
            <person name="Henrissat B."/>
            <person name="Howlett B.J."/>
            <person name="Kodira C."/>
            <person name="Kretschmer M."/>
            <person name="Lappartient A."/>
            <person name="Leroch M."/>
            <person name="Levis C."/>
            <person name="Mauceli E."/>
            <person name="Neuveglise C."/>
            <person name="Oeser B."/>
            <person name="Pearson M."/>
            <person name="Poulain J."/>
            <person name="Poussereau N."/>
            <person name="Quesneville H."/>
            <person name="Rascle C."/>
            <person name="Schumacher J."/>
            <person name="Segurens B."/>
            <person name="Sexton A."/>
            <person name="Silva E."/>
            <person name="Sirven C."/>
            <person name="Soanes D.M."/>
            <person name="Talbot N.J."/>
            <person name="Templeton M."/>
            <person name="Yandava C."/>
            <person name="Yarden O."/>
            <person name="Zeng Q."/>
            <person name="Rollins J.A."/>
            <person name="Lebrun M.H."/>
            <person name="Dickman M."/>
        </authorList>
    </citation>
    <scope>NUCLEOTIDE SEQUENCE [LARGE SCALE GENOMIC DNA]</scope>
    <source>
        <strain evidence="3">ATCC 18683 / 1980 / Ss-1</strain>
    </source>
</reference>
<evidence type="ECO:0000313" key="3">
    <source>
        <dbReference type="Proteomes" id="UP000001312"/>
    </source>
</evidence>
<dbReference type="GeneID" id="5490649"/>
<feature type="region of interest" description="Disordered" evidence="1">
    <location>
        <begin position="138"/>
        <end position="159"/>
    </location>
</feature>
<evidence type="ECO:0000256" key="1">
    <source>
        <dbReference type="SAM" id="MobiDB-lite"/>
    </source>
</evidence>
<protein>
    <submittedName>
        <fullName evidence="2">Uncharacterized protein</fullName>
    </submittedName>
</protein>
<dbReference type="RefSeq" id="XP_001594835.1">
    <property type="nucleotide sequence ID" value="XM_001594785.1"/>
</dbReference>